<keyword evidence="1" id="KW-0812">Transmembrane</keyword>
<keyword evidence="1" id="KW-1133">Transmembrane helix</keyword>
<feature type="transmembrane region" description="Helical" evidence="1">
    <location>
        <begin position="20"/>
        <end position="40"/>
    </location>
</feature>
<dbReference type="EMBL" id="JAAIKC010000006">
    <property type="protein sequence ID" value="NEW07842.1"/>
    <property type="molecule type" value="Genomic_DNA"/>
</dbReference>
<feature type="transmembrane region" description="Helical" evidence="1">
    <location>
        <begin position="85"/>
        <end position="110"/>
    </location>
</feature>
<dbReference type="RefSeq" id="WP_163949507.1">
    <property type="nucleotide sequence ID" value="NZ_JAAIKC010000006.1"/>
</dbReference>
<protein>
    <recommendedName>
        <fullName evidence="3">DUF4013 domain-containing protein</fullName>
    </recommendedName>
</protein>
<gene>
    <name evidence="2" type="ORF">GK047_17725</name>
</gene>
<reference evidence="2" key="1">
    <citation type="submission" date="2020-02" db="EMBL/GenBank/DDBJ databases">
        <authorList>
            <person name="Shen X.-R."/>
            <person name="Zhang Y.-X."/>
        </authorList>
    </citation>
    <scope>NUCLEOTIDE SEQUENCE</scope>
    <source>
        <strain evidence="2">SYP-B3998</strain>
    </source>
</reference>
<proteinExistence type="predicted"/>
<accession>A0A6G4A0C5</accession>
<dbReference type="AlphaFoldDB" id="A0A6G4A0C5"/>
<feature type="transmembrane region" description="Helical" evidence="1">
    <location>
        <begin position="122"/>
        <end position="144"/>
    </location>
</feature>
<evidence type="ECO:0008006" key="3">
    <source>
        <dbReference type="Google" id="ProtNLM"/>
    </source>
</evidence>
<evidence type="ECO:0000256" key="1">
    <source>
        <dbReference type="SAM" id="Phobius"/>
    </source>
</evidence>
<comment type="caution">
    <text evidence="2">The sequence shown here is derived from an EMBL/GenBank/DDBJ whole genome shotgun (WGS) entry which is preliminary data.</text>
</comment>
<evidence type="ECO:0000313" key="2">
    <source>
        <dbReference type="EMBL" id="NEW07842.1"/>
    </source>
</evidence>
<organism evidence="2">
    <name type="scientific">Paenibacillus sp. SYP-B3998</name>
    <dbReference type="NCBI Taxonomy" id="2678564"/>
    <lineage>
        <taxon>Bacteria</taxon>
        <taxon>Bacillati</taxon>
        <taxon>Bacillota</taxon>
        <taxon>Bacilli</taxon>
        <taxon>Bacillales</taxon>
        <taxon>Paenibacillaceae</taxon>
        <taxon>Paenibacillus</taxon>
    </lineage>
</organism>
<feature type="transmembrane region" description="Helical" evidence="1">
    <location>
        <begin position="165"/>
        <end position="192"/>
    </location>
</feature>
<name>A0A6G4A0C5_9BACL</name>
<sequence length="236" mass="26736">MRKLNEMIAQTAVQVYREIIPVAIFSLCSSLFLAIIVFFLPLPFAFLILPLVYVPAVYGVLYAVHRMLKGYKPKLRDVFIGAVRGYVPAMIFGLLCSLFILILFSSWWYYGRQSGMLSLSLAIFQSYFVAMILISQFYTLPLVIQERMGIFSAIGRSVKLFITNPGYTFGAFMQAFCLTVILLVTVVGYGVLFNGMFGIYVHMVTRNLLRGTSIQDQNGETSPLFERDARFDVMAR</sequence>
<keyword evidence="1" id="KW-0472">Membrane</keyword>
<feature type="transmembrane region" description="Helical" evidence="1">
    <location>
        <begin position="46"/>
        <end position="64"/>
    </location>
</feature>